<dbReference type="InterPro" id="IPR006597">
    <property type="entry name" value="Sel1-like"/>
</dbReference>
<accession>A0A0H3A7B0</accession>
<dbReference type="PANTHER" id="PTHR43628:SF1">
    <property type="entry name" value="CHITIN SYNTHASE REGULATORY FACTOR 2-RELATED"/>
    <property type="match status" value="1"/>
</dbReference>
<dbReference type="Proteomes" id="UP000009173">
    <property type="component" value="Chromosome"/>
</dbReference>
<dbReference type="InterPro" id="IPR052945">
    <property type="entry name" value="Mitotic_Regulator"/>
</dbReference>
<dbReference type="EMBL" id="CP000527">
    <property type="protein sequence ID" value="ABM28220.1"/>
    <property type="molecule type" value="Genomic_DNA"/>
</dbReference>
<name>A0A0H3A7B0_NITV4</name>
<gene>
    <name evidence="1" type="ordered locus">Dvul_1200</name>
</gene>
<dbReference type="RefSeq" id="WP_011792130.1">
    <property type="nucleotide sequence ID" value="NC_008751.1"/>
</dbReference>
<dbReference type="PANTHER" id="PTHR43628">
    <property type="entry name" value="ACTIVATOR OF C KINASE PROTEIN 1-RELATED"/>
    <property type="match status" value="1"/>
</dbReference>
<evidence type="ECO:0000313" key="2">
    <source>
        <dbReference type="Proteomes" id="UP000009173"/>
    </source>
</evidence>
<protein>
    <submittedName>
        <fullName evidence="1">Sel1 domain protein repeat-containing protein</fullName>
    </submittedName>
</protein>
<sequence length="232" mass="25506">MQLQDMFLSAESGEPSAQFNLAMIYDEGRGVPRNEAKALEWLERAVASEHHEALNLYAVRVARGEGVKQDFARAASLFRRADRCGFNCEPVYDDMVNDFRDKAFGMELVSSKRAFLKALRPETAEARCTVGEAFIGQGDADSLRTGRELLTSAATLGSGKAMYLLGVLCRDGKGVAANAERAFMWFSLAASCGFAKAESERVNAEGKLDDAGRTRAMQLAARWRRQYLAPVC</sequence>
<dbReference type="HOGENOM" id="CLU_101711_0_0_7"/>
<dbReference type="SUPFAM" id="SSF81901">
    <property type="entry name" value="HCP-like"/>
    <property type="match status" value="2"/>
</dbReference>
<organism evidence="1 2">
    <name type="scientific">Nitratidesulfovibrio vulgaris (strain DP4)</name>
    <name type="common">Desulfovibrio vulgaris</name>
    <dbReference type="NCBI Taxonomy" id="391774"/>
    <lineage>
        <taxon>Bacteria</taxon>
        <taxon>Pseudomonadati</taxon>
        <taxon>Thermodesulfobacteriota</taxon>
        <taxon>Desulfovibrionia</taxon>
        <taxon>Desulfovibrionales</taxon>
        <taxon>Desulfovibrionaceae</taxon>
        <taxon>Nitratidesulfovibrio</taxon>
    </lineage>
</organism>
<dbReference type="Pfam" id="PF08238">
    <property type="entry name" value="Sel1"/>
    <property type="match status" value="3"/>
</dbReference>
<evidence type="ECO:0000313" key="1">
    <source>
        <dbReference type="EMBL" id="ABM28220.1"/>
    </source>
</evidence>
<dbReference type="Gene3D" id="1.25.40.10">
    <property type="entry name" value="Tetratricopeptide repeat domain"/>
    <property type="match status" value="2"/>
</dbReference>
<reference evidence="2" key="1">
    <citation type="journal article" date="2009" name="Environ. Microbiol.">
        <title>Contribution of mobile genetic elements to Desulfovibrio vulgaris genome plasticity.</title>
        <authorList>
            <person name="Walker C.B."/>
            <person name="Stolyar S."/>
            <person name="Chivian D."/>
            <person name="Pinel N."/>
            <person name="Gabster J.A."/>
            <person name="Dehal P.S."/>
            <person name="He Z."/>
            <person name="Yang Z.K."/>
            <person name="Yen H.C."/>
            <person name="Zhou J."/>
            <person name="Wall J.D."/>
            <person name="Hazen T.C."/>
            <person name="Arkin A.P."/>
            <person name="Stahl D.A."/>
        </authorList>
    </citation>
    <scope>NUCLEOTIDE SEQUENCE [LARGE SCALE GENOMIC DNA]</scope>
    <source>
        <strain evidence="2">DP4</strain>
    </source>
</reference>
<dbReference type="SMART" id="SM00671">
    <property type="entry name" value="SEL1"/>
    <property type="match status" value="3"/>
</dbReference>
<dbReference type="KEGG" id="dvl:Dvul_1200"/>
<dbReference type="InterPro" id="IPR011990">
    <property type="entry name" value="TPR-like_helical_dom_sf"/>
</dbReference>
<proteinExistence type="predicted"/>
<dbReference type="AlphaFoldDB" id="A0A0H3A7B0"/>